<name>A0A1G1W166_9BACT</name>
<dbReference type="AlphaFoldDB" id="A0A1G1W166"/>
<gene>
    <name evidence="1" type="ORF">A3A65_00085</name>
</gene>
<dbReference type="InterPro" id="IPR023346">
    <property type="entry name" value="Lysozyme-like_dom_sf"/>
</dbReference>
<dbReference type="EMBL" id="MHCL01000011">
    <property type="protein sequence ID" value="OGY21416.1"/>
    <property type="molecule type" value="Genomic_DNA"/>
</dbReference>
<proteinExistence type="predicted"/>
<evidence type="ECO:0008006" key="3">
    <source>
        <dbReference type="Google" id="ProtNLM"/>
    </source>
</evidence>
<sequence>MIWLPATLATLLVSLQTYSQLAQTREMKLLLTAEVHGISLSPSPYLAYAALPEAAQNIRSAVQTGDARPVIIDLYLSRYNSPMAGYGQYILDMAEKYHIDPYLFIAIAQQESNLGKKMPSENCHNAWGYGIHSRGTLCFNSWEEGIETVMKGLEEKFVSRGLIEPSDIMAVYTPASNGSWAQGVEQFHEELTTGNF</sequence>
<dbReference type="STRING" id="1797593.A3A65_00085"/>
<accession>A0A1G1W166</accession>
<dbReference type="Gene3D" id="1.10.530.10">
    <property type="match status" value="1"/>
</dbReference>
<dbReference type="SUPFAM" id="SSF53955">
    <property type="entry name" value="Lysozyme-like"/>
    <property type="match status" value="1"/>
</dbReference>
<reference evidence="1 2" key="1">
    <citation type="journal article" date="2016" name="Nat. Commun.">
        <title>Thousands of microbial genomes shed light on interconnected biogeochemical processes in an aquifer system.</title>
        <authorList>
            <person name="Anantharaman K."/>
            <person name="Brown C.T."/>
            <person name="Hug L.A."/>
            <person name="Sharon I."/>
            <person name="Castelle C.J."/>
            <person name="Probst A.J."/>
            <person name="Thomas B.C."/>
            <person name="Singh A."/>
            <person name="Wilkins M.J."/>
            <person name="Karaoz U."/>
            <person name="Brodie E.L."/>
            <person name="Williams K.H."/>
            <person name="Hubbard S.S."/>
            <person name="Banfield J.F."/>
        </authorList>
    </citation>
    <scope>NUCLEOTIDE SEQUENCE [LARGE SCALE GENOMIC DNA]</scope>
</reference>
<dbReference type="Proteomes" id="UP000176723">
    <property type="component" value="Unassembled WGS sequence"/>
</dbReference>
<protein>
    <recommendedName>
        <fullName evidence="3">Mannosyl-glycoprotein endo-beta-N-acetylglucosamidase-like domain-containing protein</fullName>
    </recommendedName>
</protein>
<comment type="caution">
    <text evidence="1">The sequence shown here is derived from an EMBL/GenBank/DDBJ whole genome shotgun (WGS) entry which is preliminary data.</text>
</comment>
<organism evidence="1 2">
    <name type="scientific">Candidatus Chisholmbacteria bacterium RIFCSPLOWO2_01_FULL_49_14</name>
    <dbReference type="NCBI Taxonomy" id="1797593"/>
    <lineage>
        <taxon>Bacteria</taxon>
        <taxon>Candidatus Chisholmiibacteriota</taxon>
    </lineage>
</organism>
<evidence type="ECO:0000313" key="2">
    <source>
        <dbReference type="Proteomes" id="UP000176723"/>
    </source>
</evidence>
<evidence type="ECO:0000313" key="1">
    <source>
        <dbReference type="EMBL" id="OGY21416.1"/>
    </source>
</evidence>